<dbReference type="PIRSF" id="PIRSF033271">
    <property type="entry name" value="UCP033271"/>
    <property type="match status" value="1"/>
</dbReference>
<accession>A0A975PG35</accession>
<evidence type="ECO:0000259" key="1">
    <source>
        <dbReference type="Pfam" id="PF06792"/>
    </source>
</evidence>
<dbReference type="EMBL" id="CP073100">
    <property type="protein sequence ID" value="QUE52419.1"/>
    <property type="molecule type" value="Genomic_DNA"/>
</dbReference>
<dbReference type="InterPro" id="IPR056778">
    <property type="entry name" value="UPF0261_C"/>
</dbReference>
<dbReference type="PANTHER" id="PTHR31862:SF1">
    <property type="entry name" value="UPF0261 DOMAIN PROTEIN (AFU_ORTHOLOGUE AFUA_1G10120)"/>
    <property type="match status" value="1"/>
</dbReference>
<dbReference type="GO" id="GO:0005524">
    <property type="term" value="F:ATP binding"/>
    <property type="evidence" value="ECO:0007669"/>
    <property type="project" value="UniProtKB-KW"/>
</dbReference>
<dbReference type="PANTHER" id="PTHR31862">
    <property type="entry name" value="UPF0261 DOMAIN PROTEIN (AFU_ORTHOLOGUE AFUA_1G10120)"/>
    <property type="match status" value="1"/>
</dbReference>
<proteinExistence type="predicted"/>
<dbReference type="Proteomes" id="UP000676169">
    <property type="component" value="Chromosome"/>
</dbReference>
<reference evidence="3" key="1">
    <citation type="submission" date="2021-04" db="EMBL/GenBank/DDBJ databases">
        <title>Luteolibacter sp. 32A isolated from the skin of an Anderson's salamander (Ambystoma andersonii).</title>
        <authorList>
            <person name="Spergser J."/>
            <person name="Busse H.-J."/>
        </authorList>
    </citation>
    <scope>NUCLEOTIDE SEQUENCE</scope>
    <source>
        <strain evidence="3">32A</strain>
    </source>
</reference>
<dbReference type="RefSeq" id="WP_211633417.1">
    <property type="nucleotide sequence ID" value="NZ_CP073100.1"/>
</dbReference>
<keyword evidence="3" id="KW-0547">Nucleotide-binding</keyword>
<dbReference type="NCBIfam" id="NF002674">
    <property type="entry name" value="PRK02399.1-2"/>
    <property type="match status" value="1"/>
</dbReference>
<feature type="domain" description="UPF0261" evidence="1">
    <location>
        <begin position="3"/>
        <end position="176"/>
    </location>
</feature>
<dbReference type="AlphaFoldDB" id="A0A975PG35"/>
<dbReference type="Gene3D" id="3.40.50.12030">
    <property type="entry name" value="Uncharacterised protein family UPF0261, NC domain"/>
    <property type="match status" value="1"/>
</dbReference>
<evidence type="ECO:0000313" key="4">
    <source>
        <dbReference type="Proteomes" id="UP000676169"/>
    </source>
</evidence>
<keyword evidence="3" id="KW-0067">ATP-binding</keyword>
<dbReference type="CDD" id="cd15488">
    <property type="entry name" value="Tm-1-like"/>
    <property type="match status" value="1"/>
</dbReference>
<gene>
    <name evidence="3" type="ORF">KBB96_05880</name>
</gene>
<organism evidence="3 4">
    <name type="scientific">Luteolibacter ambystomatis</name>
    <dbReference type="NCBI Taxonomy" id="2824561"/>
    <lineage>
        <taxon>Bacteria</taxon>
        <taxon>Pseudomonadati</taxon>
        <taxon>Verrucomicrobiota</taxon>
        <taxon>Verrucomicrobiia</taxon>
        <taxon>Verrucomicrobiales</taxon>
        <taxon>Verrucomicrobiaceae</taxon>
        <taxon>Luteolibacter</taxon>
    </lineage>
</organism>
<dbReference type="Pfam" id="PF06792">
    <property type="entry name" value="UPF0261"/>
    <property type="match status" value="1"/>
</dbReference>
<protein>
    <submittedName>
        <fullName evidence="3">Tm-1-like ATP-binding domain-containing protein</fullName>
    </submittedName>
</protein>
<keyword evidence="4" id="KW-1185">Reference proteome</keyword>
<dbReference type="Gene3D" id="3.40.50.12020">
    <property type="entry name" value="Uncharacterised protein family UPF0261, NN domain"/>
    <property type="match status" value="1"/>
</dbReference>
<evidence type="ECO:0000313" key="3">
    <source>
        <dbReference type="EMBL" id="QUE52419.1"/>
    </source>
</evidence>
<feature type="domain" description="UPF0261" evidence="2">
    <location>
        <begin position="183"/>
        <end position="397"/>
    </location>
</feature>
<name>A0A975PG35_9BACT</name>
<dbReference type="Pfam" id="PF23189">
    <property type="entry name" value="UPF0261_C"/>
    <property type="match status" value="1"/>
</dbReference>
<evidence type="ECO:0000259" key="2">
    <source>
        <dbReference type="Pfam" id="PF23189"/>
    </source>
</evidence>
<dbReference type="InterPro" id="IPR044122">
    <property type="entry name" value="UPF0261_N"/>
</dbReference>
<sequence length="405" mass="42228">MATIAVLGTLDSKGEEHAYVAELIRARGHETLLIDVGTGAPPVVKPDFTREEVAAAAGVDLSGPLARHDRGECVVAMSKAAPVLLEKLAREGRIQGVVSLGGGGGTALATAAMRALPLGFPKLMVSTLASGNTAHYLGTKDIAMMPAIVDVAGLNRVSRMVFARAAGAICGMVEARIGEGSSKPLVVASMFGNTTDGVNEAKRIIEEAGYEVLVFHATGTGGKAMESLIASGMVSGVLDITTTEWADELIGATLSAGPERLDATAIARVPSIVVPGCLDMANFGEPATVPERYAGRNFYIHNPQVTLMRTSPAECAELGRILAEKVNRYEAPTTILLPKKGVSVISAEGGAFYDPAADEALFSAIREKSRKPVLELEETVNSPVFARACAEKLLELMGAARQGGF</sequence>
<dbReference type="KEGG" id="lamb:KBB96_05880"/>
<dbReference type="InterPro" id="IPR008322">
    <property type="entry name" value="UPF0261"/>
</dbReference>
<dbReference type="InterPro" id="IPR051353">
    <property type="entry name" value="Tobamovirus_resist_UPF0261"/>
</dbReference>